<dbReference type="OrthoDB" id="288203at2759"/>
<dbReference type="AlphaFoldDB" id="A0A0M3J2G8"/>
<evidence type="ECO:0000256" key="1">
    <source>
        <dbReference type="SAM" id="MobiDB-lite"/>
    </source>
</evidence>
<dbReference type="Proteomes" id="UP000267096">
    <property type="component" value="Unassembled WGS sequence"/>
</dbReference>
<dbReference type="CDD" id="cd07042">
    <property type="entry name" value="STAS_SulP_like_sulfate_transporter"/>
    <property type="match status" value="1"/>
</dbReference>
<reference evidence="3 4" key="2">
    <citation type="submission" date="2018-11" db="EMBL/GenBank/DDBJ databases">
        <authorList>
            <consortium name="Pathogen Informatics"/>
        </authorList>
    </citation>
    <scope>NUCLEOTIDE SEQUENCE [LARGE SCALE GENOMIC DNA]</scope>
</reference>
<dbReference type="PANTHER" id="PTHR11814">
    <property type="entry name" value="SULFATE TRANSPORTER"/>
    <property type="match status" value="1"/>
</dbReference>
<sequence>MQMVWMVSCFATVMNDVMTGLMISLAFTLISVVLREQWPKMYWLAQATDQETYKPKERYSSLKSFDDNVKVLRFESALHFANVTSFLDTVNELMHSEDDEHSELSSIKQVTTESMDQSNGSEYKQLPLKEISSSVDDETTERSVKVEIANRILIVDCGAVSYIDTMGLDAFKEIYSEGLKHGVDVYFADVSESIIDILENVEFFVTVPKTVFFPTVHQAAVFANKTLE</sequence>
<feature type="domain" description="STAS" evidence="2">
    <location>
        <begin position="67"/>
        <end position="223"/>
    </location>
</feature>
<reference evidence="5" key="1">
    <citation type="submission" date="2017-02" db="UniProtKB">
        <authorList>
            <consortium name="WormBaseParasite"/>
        </authorList>
    </citation>
    <scope>IDENTIFICATION</scope>
</reference>
<evidence type="ECO:0000313" key="3">
    <source>
        <dbReference type="EMBL" id="VDK18950.1"/>
    </source>
</evidence>
<evidence type="ECO:0000313" key="4">
    <source>
        <dbReference type="Proteomes" id="UP000267096"/>
    </source>
</evidence>
<dbReference type="Gene3D" id="3.30.750.24">
    <property type="entry name" value="STAS domain"/>
    <property type="match status" value="1"/>
</dbReference>
<dbReference type="Pfam" id="PF01740">
    <property type="entry name" value="STAS"/>
    <property type="match status" value="1"/>
</dbReference>
<gene>
    <name evidence="3" type="ORF">ASIM_LOCUS1601</name>
</gene>
<name>A0A0M3J2G8_ANISI</name>
<evidence type="ECO:0000259" key="2">
    <source>
        <dbReference type="PROSITE" id="PS50801"/>
    </source>
</evidence>
<dbReference type="GO" id="GO:0016020">
    <property type="term" value="C:membrane"/>
    <property type="evidence" value="ECO:0007669"/>
    <property type="project" value="InterPro"/>
</dbReference>
<proteinExistence type="predicted"/>
<dbReference type="EMBL" id="UYRR01001786">
    <property type="protein sequence ID" value="VDK18950.1"/>
    <property type="molecule type" value="Genomic_DNA"/>
</dbReference>
<dbReference type="WBParaSite" id="ASIM_0000172601-mRNA-1">
    <property type="protein sequence ID" value="ASIM_0000172601-mRNA-1"/>
    <property type="gene ID" value="ASIM_0000172601"/>
</dbReference>
<protein>
    <submittedName>
        <fullName evidence="5">STAS domain-containing protein</fullName>
    </submittedName>
</protein>
<organism evidence="5">
    <name type="scientific">Anisakis simplex</name>
    <name type="common">Herring worm</name>
    <dbReference type="NCBI Taxonomy" id="6269"/>
    <lineage>
        <taxon>Eukaryota</taxon>
        <taxon>Metazoa</taxon>
        <taxon>Ecdysozoa</taxon>
        <taxon>Nematoda</taxon>
        <taxon>Chromadorea</taxon>
        <taxon>Rhabditida</taxon>
        <taxon>Spirurina</taxon>
        <taxon>Ascaridomorpha</taxon>
        <taxon>Ascaridoidea</taxon>
        <taxon>Anisakidae</taxon>
        <taxon>Anisakis</taxon>
        <taxon>Anisakis simplex complex</taxon>
    </lineage>
</organism>
<feature type="region of interest" description="Disordered" evidence="1">
    <location>
        <begin position="101"/>
        <end position="120"/>
    </location>
</feature>
<feature type="compositionally biased region" description="Polar residues" evidence="1">
    <location>
        <begin position="107"/>
        <end position="120"/>
    </location>
</feature>
<accession>A0A0M3J2G8</accession>
<dbReference type="InterPro" id="IPR001902">
    <property type="entry name" value="SLC26A/SulP_fam"/>
</dbReference>
<dbReference type="InterPro" id="IPR036513">
    <property type="entry name" value="STAS_dom_sf"/>
</dbReference>
<dbReference type="SUPFAM" id="SSF52091">
    <property type="entry name" value="SpoIIaa-like"/>
    <property type="match status" value="1"/>
</dbReference>
<dbReference type="PROSITE" id="PS50801">
    <property type="entry name" value="STAS"/>
    <property type="match status" value="1"/>
</dbReference>
<evidence type="ECO:0000313" key="5">
    <source>
        <dbReference type="WBParaSite" id="ASIM_0000172601-mRNA-1"/>
    </source>
</evidence>
<dbReference type="GO" id="GO:0055085">
    <property type="term" value="P:transmembrane transport"/>
    <property type="evidence" value="ECO:0007669"/>
    <property type="project" value="InterPro"/>
</dbReference>
<keyword evidence="4" id="KW-1185">Reference proteome</keyword>
<dbReference type="InterPro" id="IPR002645">
    <property type="entry name" value="STAS_dom"/>
</dbReference>